<dbReference type="KEGG" id="slom:PXH66_04850"/>
<dbReference type="GO" id="GO:0030077">
    <property type="term" value="C:plasma membrane light-harvesting complex"/>
    <property type="evidence" value="ECO:0007669"/>
    <property type="project" value="InterPro"/>
</dbReference>
<dbReference type="RefSeq" id="WP_330928428.1">
    <property type="nucleotide sequence ID" value="NZ_CP119075.1"/>
</dbReference>
<dbReference type="EMBL" id="CP119075">
    <property type="protein sequence ID" value="WED66173.1"/>
    <property type="molecule type" value="Genomic_DNA"/>
</dbReference>
<dbReference type="AlphaFoldDB" id="A0AAF0CQH0"/>
<sequence length="273" mass="30650">MLFNAQKIENFSLRAHDGEIGKVTDLYFDDRQWRIRYLVVKTGGWLSSRQVLISPASVDDPDFENESIPVRLTRDQIESSPSIDEDKPITREYEESLHRHYDWPVYWMGPGYFAGAHGGVAVGALPFAPEAGGTTVVPQTGGVAAEHTAAAAAAANEPLRHADHHLQSVKTVRGWDIDAEDGGMGHVEDLIIGSQDWGVHQIVVDTRNWWPGRKVLVFPGWIKDVDWVDRHVSINLDKDTIKSGPEFDPDAIVSEKHEQALLRHYNDVYLARR</sequence>
<dbReference type="Gene3D" id="3.90.50.10">
    <property type="entry name" value="Photosynthetic Reaction Center, subunit H, domain 2"/>
    <property type="match status" value="2"/>
</dbReference>
<evidence type="ECO:0000259" key="1">
    <source>
        <dbReference type="Pfam" id="PF05239"/>
    </source>
</evidence>
<dbReference type="InterPro" id="IPR027275">
    <property type="entry name" value="PRC-brl_dom"/>
</dbReference>
<name>A0AAF0CQH0_9BACT</name>
<keyword evidence="3" id="KW-1185">Reference proteome</keyword>
<dbReference type="GO" id="GO:0019684">
    <property type="term" value="P:photosynthesis, light reaction"/>
    <property type="evidence" value="ECO:0007669"/>
    <property type="project" value="InterPro"/>
</dbReference>
<dbReference type="Proteomes" id="UP001218638">
    <property type="component" value="Chromosome"/>
</dbReference>
<reference evidence="2" key="1">
    <citation type="submission" date="2023-03" db="EMBL/GenBank/DDBJ databases">
        <title>Lomoglobus Profundus gen. nov., sp. nov., a novel member of the phylum Verrucomicrobia, isolated from deep-marine sediment of South China Sea.</title>
        <authorList>
            <person name="Ahmad T."/>
            <person name="Ishaq S.E."/>
            <person name="Wang F."/>
        </authorList>
    </citation>
    <scope>NUCLEOTIDE SEQUENCE</scope>
    <source>
        <strain evidence="2">LMO-M01</strain>
    </source>
</reference>
<organism evidence="2 3">
    <name type="scientific">Synoicihabitans lomoniglobus</name>
    <dbReference type="NCBI Taxonomy" id="2909285"/>
    <lineage>
        <taxon>Bacteria</taxon>
        <taxon>Pseudomonadati</taxon>
        <taxon>Verrucomicrobiota</taxon>
        <taxon>Opitutia</taxon>
        <taxon>Opitutales</taxon>
        <taxon>Opitutaceae</taxon>
        <taxon>Synoicihabitans</taxon>
    </lineage>
</organism>
<protein>
    <submittedName>
        <fullName evidence="2">PRC-barrel domain-containing protein</fullName>
    </submittedName>
</protein>
<evidence type="ECO:0000313" key="2">
    <source>
        <dbReference type="EMBL" id="WED66173.1"/>
    </source>
</evidence>
<dbReference type="SUPFAM" id="SSF50346">
    <property type="entry name" value="PRC-barrel domain"/>
    <property type="match status" value="2"/>
</dbReference>
<accession>A0AAF0CQH0</accession>
<dbReference type="Pfam" id="PF05239">
    <property type="entry name" value="PRC"/>
    <property type="match status" value="1"/>
</dbReference>
<feature type="domain" description="PRC-barrel" evidence="1">
    <location>
        <begin position="8"/>
        <end position="74"/>
    </location>
</feature>
<evidence type="ECO:0000313" key="3">
    <source>
        <dbReference type="Proteomes" id="UP001218638"/>
    </source>
</evidence>
<dbReference type="InterPro" id="IPR011033">
    <property type="entry name" value="PRC_barrel-like_sf"/>
</dbReference>
<dbReference type="InterPro" id="IPR014747">
    <property type="entry name" value="Bac_photo_RC_H_C"/>
</dbReference>
<proteinExistence type="predicted"/>
<gene>
    <name evidence="2" type="ORF">PXH66_04850</name>
</gene>